<evidence type="ECO:0000313" key="4">
    <source>
        <dbReference type="Proteomes" id="UP000291269"/>
    </source>
</evidence>
<proteinExistence type="predicted"/>
<dbReference type="Gene3D" id="1.10.260.40">
    <property type="entry name" value="lambda repressor-like DNA-binding domains"/>
    <property type="match status" value="1"/>
</dbReference>
<evidence type="ECO:0000256" key="1">
    <source>
        <dbReference type="ARBA" id="ARBA00023125"/>
    </source>
</evidence>
<dbReference type="InterPro" id="IPR001387">
    <property type="entry name" value="Cro/C1-type_HTH"/>
</dbReference>
<dbReference type="Pfam" id="PF01381">
    <property type="entry name" value="HTH_3"/>
    <property type="match status" value="1"/>
</dbReference>
<dbReference type="AlphaFoldDB" id="A0A4Q2K5B5"/>
<gene>
    <name evidence="3" type="ORF">ESZ91_08650</name>
</gene>
<dbReference type="PROSITE" id="PS50943">
    <property type="entry name" value="HTH_CROC1"/>
    <property type="match status" value="1"/>
</dbReference>
<dbReference type="Proteomes" id="UP000291269">
    <property type="component" value="Unassembled WGS sequence"/>
</dbReference>
<dbReference type="GO" id="GO:0003677">
    <property type="term" value="F:DNA binding"/>
    <property type="evidence" value="ECO:0007669"/>
    <property type="project" value="UniProtKB-KW"/>
</dbReference>
<feature type="domain" description="HTH cro/C1-type" evidence="2">
    <location>
        <begin position="7"/>
        <end position="61"/>
    </location>
</feature>
<accession>A0A4Q2K5B5</accession>
<dbReference type="SUPFAM" id="SSF47413">
    <property type="entry name" value="lambda repressor-like DNA-binding domains"/>
    <property type="match status" value="1"/>
</dbReference>
<protein>
    <submittedName>
        <fullName evidence="3">XRE family transcriptional regulator</fullName>
    </submittedName>
</protein>
<reference evidence="3 4" key="1">
    <citation type="journal article" date="2019" name="Gut">
        <title>Antibiotics-induced monodominance of a novel gut bacterial order.</title>
        <authorList>
            <person name="Hildebrand F."/>
            <person name="Moitinho-Silva L."/>
            <person name="Blasche S."/>
            <person name="Jahn M.T."/>
            <person name="Gossmann T.I."/>
            <person name="Heuerta-Cepas J."/>
            <person name="Hercog R."/>
            <person name="Luetge M."/>
            <person name="Bahram M."/>
            <person name="Pryszlak A."/>
            <person name="Alves R.J."/>
            <person name="Waszak S.M."/>
            <person name="Zhu A."/>
            <person name="Ye L."/>
            <person name="Costea P.I."/>
            <person name="Aalvink S."/>
            <person name="Belzer C."/>
            <person name="Forslund S.K."/>
            <person name="Sunagawa S."/>
            <person name="Hentschel U."/>
            <person name="Merten C."/>
            <person name="Patil K.R."/>
            <person name="Benes V."/>
            <person name="Bork P."/>
        </authorList>
    </citation>
    <scope>NUCLEOTIDE SEQUENCE [LARGE SCALE GENOMIC DNA]</scope>
    <source>
        <strain evidence="3 4">HDS1380</strain>
    </source>
</reference>
<dbReference type="InterPro" id="IPR010982">
    <property type="entry name" value="Lambda_DNA-bd_dom_sf"/>
</dbReference>
<evidence type="ECO:0000259" key="2">
    <source>
        <dbReference type="PROSITE" id="PS50943"/>
    </source>
</evidence>
<comment type="caution">
    <text evidence="3">The sequence shown here is derived from an EMBL/GenBank/DDBJ whole genome shotgun (WGS) entry which is preliminary data.</text>
</comment>
<name>A0A4Q2K5B5_9FIRM</name>
<dbReference type="PANTHER" id="PTHR46558">
    <property type="entry name" value="TRACRIPTIONAL REGULATORY PROTEIN-RELATED-RELATED"/>
    <property type="match status" value="1"/>
</dbReference>
<dbReference type="OrthoDB" id="9805654at2"/>
<dbReference type="EMBL" id="SDOZ01000003">
    <property type="protein sequence ID" value="RXZ58122.1"/>
    <property type="molecule type" value="Genomic_DNA"/>
</dbReference>
<dbReference type="RefSeq" id="WP_129226301.1">
    <property type="nucleotide sequence ID" value="NZ_SDOZ01000003.1"/>
</dbReference>
<keyword evidence="4" id="KW-1185">Reference proteome</keyword>
<evidence type="ECO:0000313" key="3">
    <source>
        <dbReference type="EMBL" id="RXZ58122.1"/>
    </source>
</evidence>
<keyword evidence="1" id="KW-0238">DNA-binding</keyword>
<organism evidence="3 4">
    <name type="scientific">Candidatus Borkfalkia ceftriaxoniphila</name>
    <dbReference type="NCBI Taxonomy" id="2508949"/>
    <lineage>
        <taxon>Bacteria</taxon>
        <taxon>Bacillati</taxon>
        <taxon>Bacillota</taxon>
        <taxon>Clostridia</taxon>
        <taxon>Christensenellales</taxon>
        <taxon>Christensenellaceae</taxon>
        <taxon>Candidatus Borkfalkia</taxon>
    </lineage>
</organism>
<dbReference type="SMART" id="SM00530">
    <property type="entry name" value="HTH_XRE"/>
    <property type="match status" value="1"/>
</dbReference>
<sequence length="132" mass="15774">MPFKDIIKGLRTENNLSQLQLAKNLNLERYIVSNWEQGRNEPSIEDLIMLSKYFGVTIDYLAGLETIGDFNRRNDFQHQENRQPLRLPTNDLNLTDEETEMIKRYRILHPEMQKFFYDSILRLTKPRTLDNI</sequence>
<dbReference type="CDD" id="cd00093">
    <property type="entry name" value="HTH_XRE"/>
    <property type="match status" value="1"/>
</dbReference>
<dbReference type="PANTHER" id="PTHR46558:SF11">
    <property type="entry name" value="HTH-TYPE TRANSCRIPTIONAL REGULATOR XRE"/>
    <property type="match status" value="1"/>
</dbReference>